<feature type="region of interest" description="Disordered" evidence="11">
    <location>
        <begin position="403"/>
        <end position="422"/>
    </location>
</feature>
<evidence type="ECO:0000256" key="3">
    <source>
        <dbReference type="ARBA" id="ARBA00009699"/>
    </source>
</evidence>
<evidence type="ECO:0000256" key="4">
    <source>
        <dbReference type="ARBA" id="ARBA00012350"/>
    </source>
</evidence>
<dbReference type="Gene3D" id="1.50.10.20">
    <property type="match status" value="1"/>
</dbReference>
<dbReference type="EMBL" id="NPIC01000013">
    <property type="protein sequence ID" value="RDL31019.1"/>
    <property type="molecule type" value="Genomic_DNA"/>
</dbReference>
<dbReference type="PANTHER" id="PTHR12145">
    <property type="entry name" value="MANNAN ENDO-1,6-ALPHA-MANNOSIDASE DCW1"/>
    <property type="match status" value="1"/>
</dbReference>
<evidence type="ECO:0000313" key="14">
    <source>
        <dbReference type="EMBL" id="RDL31019.1"/>
    </source>
</evidence>
<protein>
    <recommendedName>
        <fullName evidence="4 10">Mannan endo-1,6-alpha-mannosidase</fullName>
        <ecNumber evidence="4 10">3.2.1.101</ecNumber>
    </recommendedName>
</protein>
<dbReference type="GeneID" id="43602657"/>
<evidence type="ECO:0000313" key="15">
    <source>
        <dbReference type="Proteomes" id="UP000254866"/>
    </source>
</evidence>
<evidence type="ECO:0000256" key="12">
    <source>
        <dbReference type="SAM" id="Phobius"/>
    </source>
</evidence>
<evidence type="ECO:0000256" key="10">
    <source>
        <dbReference type="PIRNR" id="PIRNR016302"/>
    </source>
</evidence>
<dbReference type="Pfam" id="PF03663">
    <property type="entry name" value="Glyco_hydro_76"/>
    <property type="match status" value="1"/>
</dbReference>
<gene>
    <name evidence="14" type="ORF">BP5553_09808</name>
</gene>
<dbReference type="GO" id="GO:0016052">
    <property type="term" value="P:carbohydrate catabolic process"/>
    <property type="evidence" value="ECO:0007669"/>
    <property type="project" value="InterPro"/>
</dbReference>
<evidence type="ECO:0000256" key="2">
    <source>
        <dbReference type="ARBA" id="ARBA00004308"/>
    </source>
</evidence>
<comment type="catalytic activity">
    <reaction evidence="1 10">
        <text>Random hydrolysis of (1-&gt;6)-alpha-D-mannosidic linkages in unbranched (1-&gt;6)-mannans.</text>
        <dbReference type="EC" id="3.2.1.101"/>
    </reaction>
</comment>
<dbReference type="InterPro" id="IPR008928">
    <property type="entry name" value="6-hairpin_glycosidase_sf"/>
</dbReference>
<evidence type="ECO:0000256" key="8">
    <source>
        <dbReference type="ARBA" id="ARBA00023180"/>
    </source>
</evidence>
<dbReference type="STRING" id="2656787.A0A370TAR4"/>
<evidence type="ECO:0000256" key="5">
    <source>
        <dbReference type="ARBA" id="ARBA00022729"/>
    </source>
</evidence>
<dbReference type="GO" id="GO:0012505">
    <property type="term" value="C:endomembrane system"/>
    <property type="evidence" value="ECO:0007669"/>
    <property type="project" value="UniProtKB-SubCell"/>
</dbReference>
<evidence type="ECO:0000256" key="6">
    <source>
        <dbReference type="ARBA" id="ARBA00022801"/>
    </source>
</evidence>
<dbReference type="PANTHER" id="PTHR12145:SF41">
    <property type="entry name" value="MANNAN ENDO-1,6-ALPHA-MANNOSIDASE"/>
    <property type="match status" value="1"/>
</dbReference>
<keyword evidence="15" id="KW-1185">Reference proteome</keyword>
<accession>A0A370TAR4</accession>
<evidence type="ECO:0000256" key="11">
    <source>
        <dbReference type="SAM" id="MobiDB-lite"/>
    </source>
</evidence>
<comment type="subcellular location">
    <subcellularLocation>
        <location evidence="2">Endomembrane system</location>
    </subcellularLocation>
</comment>
<keyword evidence="12" id="KW-0812">Transmembrane</keyword>
<dbReference type="Proteomes" id="UP000254866">
    <property type="component" value="Unassembled WGS sequence"/>
</dbReference>
<dbReference type="EC" id="3.2.1.101" evidence="4 10"/>
<feature type="signal peptide" evidence="13">
    <location>
        <begin position="1"/>
        <end position="23"/>
    </location>
</feature>
<name>A0A370TAR4_9HELO</name>
<dbReference type="GO" id="GO:0009272">
    <property type="term" value="P:fungal-type cell wall biogenesis"/>
    <property type="evidence" value="ECO:0007669"/>
    <property type="project" value="TreeGrafter"/>
</dbReference>
<dbReference type="FunFam" id="1.50.10.20:FF:000006">
    <property type="entry name" value="Mannan endo-1,6-alpha-mannosidase"/>
    <property type="match status" value="1"/>
</dbReference>
<dbReference type="GO" id="GO:0008496">
    <property type="term" value="F:mannan endo-1,6-alpha-mannosidase activity"/>
    <property type="evidence" value="ECO:0007669"/>
    <property type="project" value="UniProtKB-UniRule"/>
</dbReference>
<comment type="similarity">
    <text evidence="3 10">Belongs to the glycosyl hydrolase 76 family.</text>
</comment>
<organism evidence="14 15">
    <name type="scientific">Venustampulla echinocandica</name>
    <dbReference type="NCBI Taxonomy" id="2656787"/>
    <lineage>
        <taxon>Eukaryota</taxon>
        <taxon>Fungi</taxon>
        <taxon>Dikarya</taxon>
        <taxon>Ascomycota</taxon>
        <taxon>Pezizomycotina</taxon>
        <taxon>Leotiomycetes</taxon>
        <taxon>Helotiales</taxon>
        <taxon>Pleuroascaceae</taxon>
        <taxon>Venustampulla</taxon>
    </lineage>
</organism>
<feature type="chain" id="PRO_5016787787" description="Mannan endo-1,6-alpha-mannosidase" evidence="13">
    <location>
        <begin position="24"/>
        <end position="460"/>
    </location>
</feature>
<dbReference type="SUPFAM" id="SSF48208">
    <property type="entry name" value="Six-hairpin glycosidases"/>
    <property type="match status" value="1"/>
</dbReference>
<evidence type="ECO:0000256" key="1">
    <source>
        <dbReference type="ARBA" id="ARBA00001452"/>
    </source>
</evidence>
<dbReference type="PIRSF" id="PIRSF016302">
    <property type="entry name" value="Man_a_manosd"/>
    <property type="match status" value="1"/>
</dbReference>
<reference evidence="14 15" key="1">
    <citation type="journal article" date="2018" name="IMA Fungus">
        <title>IMA Genome-F 9: Draft genome sequence of Annulohypoxylon stygium, Aspergillus mulundensis, Berkeleyomyces basicola (syn. Thielaviopsis basicola), Ceratocystis smalleyi, two Cercospora beticola strains, Coleophoma cylindrospora, Fusarium fracticaudum, Phialophora cf. hyalina, and Morchella septimelata.</title>
        <authorList>
            <person name="Wingfield B.D."/>
            <person name="Bills G.F."/>
            <person name="Dong Y."/>
            <person name="Huang W."/>
            <person name="Nel W.J."/>
            <person name="Swalarsk-Parry B.S."/>
            <person name="Vaghefi N."/>
            <person name="Wilken P.M."/>
            <person name="An Z."/>
            <person name="de Beer Z.W."/>
            <person name="De Vos L."/>
            <person name="Chen L."/>
            <person name="Duong T.A."/>
            <person name="Gao Y."/>
            <person name="Hammerbacher A."/>
            <person name="Kikkert J.R."/>
            <person name="Li Y."/>
            <person name="Li H."/>
            <person name="Li K."/>
            <person name="Li Q."/>
            <person name="Liu X."/>
            <person name="Ma X."/>
            <person name="Naidoo K."/>
            <person name="Pethybridge S.J."/>
            <person name="Sun J."/>
            <person name="Steenkamp E.T."/>
            <person name="van der Nest M.A."/>
            <person name="van Wyk S."/>
            <person name="Wingfield M.J."/>
            <person name="Xiong C."/>
            <person name="Yue Q."/>
            <person name="Zhang X."/>
        </authorList>
    </citation>
    <scope>NUCLEOTIDE SEQUENCE [LARGE SCALE GENOMIC DNA]</scope>
    <source>
        <strain evidence="14 15">BP 5553</strain>
    </source>
</reference>
<dbReference type="AlphaFoldDB" id="A0A370TAR4"/>
<feature type="transmembrane region" description="Helical" evidence="12">
    <location>
        <begin position="436"/>
        <end position="458"/>
    </location>
</feature>
<evidence type="ECO:0000256" key="7">
    <source>
        <dbReference type="ARBA" id="ARBA00023136"/>
    </source>
</evidence>
<dbReference type="OrthoDB" id="4187847at2759"/>
<dbReference type="InterPro" id="IPR005198">
    <property type="entry name" value="Glyco_hydro_76"/>
</dbReference>
<keyword evidence="6 10" id="KW-0378">Hydrolase</keyword>
<keyword evidence="5 13" id="KW-0732">Signal</keyword>
<keyword evidence="9 10" id="KW-0326">Glycosidase</keyword>
<comment type="caution">
    <text evidence="14">The sequence shown here is derived from an EMBL/GenBank/DDBJ whole genome shotgun (WGS) entry which is preliminary data.</text>
</comment>
<evidence type="ECO:0000256" key="13">
    <source>
        <dbReference type="SAM" id="SignalP"/>
    </source>
</evidence>
<sequence length="460" mass="49329">MWLTSSLVYSAVVCTLAGQGANAAITAPDFTSTASTESIKKTAGIIAKDLMSFYTGDKPNDVPGNLPDPYYWWEAGAMFGTMINYWHYTGDTQYNAASMQALLHQKGDDNDYMPLNQSKTLGNDDQGFWGMAAMTAAETNFPAPPKDEPGWLALAQGVFNTQTTRWDMKTCNGGLRWQIFPFNNGFNYKNTISNGCLFNLGARLALYTGNATYADWATKTWDWVANVGFLSADYHVYDGAQVADNCSVRDHNTWSYNSGIYLLGAAAMYNFTDGSPLWEDRVKRLLNQTTNTFFVNGVMRELCEAGKCNVDQQSFKAYLARWMAATTNLAPFTEKPILALLASSAAAASSTCSGGPSGTQCGLKWTTPGVNDGILGVGEQMAALEIVQSNLITTTPGWVSAVKGTGNSTGDPNAGSDSKGGVEALMSRPITTKDRVGAGILTALVLIGVVGGSATMMISE</sequence>
<dbReference type="RefSeq" id="XP_031865268.1">
    <property type="nucleotide sequence ID" value="XM_032018431.1"/>
</dbReference>
<proteinExistence type="inferred from homology"/>
<keyword evidence="7 12" id="KW-0472">Membrane</keyword>
<keyword evidence="12" id="KW-1133">Transmembrane helix</keyword>
<keyword evidence="8" id="KW-0325">Glycoprotein</keyword>
<evidence type="ECO:0000256" key="9">
    <source>
        <dbReference type="ARBA" id="ARBA00023295"/>
    </source>
</evidence>
<dbReference type="InterPro" id="IPR014480">
    <property type="entry name" value="Mannan-1_6-alpha_mannosidase"/>
</dbReference>